<proteinExistence type="predicted"/>
<evidence type="ECO:0000313" key="3">
    <source>
        <dbReference type="EMBL" id="EPS59724.1"/>
    </source>
</evidence>
<evidence type="ECO:0000259" key="2">
    <source>
        <dbReference type="Pfam" id="PF07059"/>
    </source>
</evidence>
<gene>
    <name evidence="3" type="ORF">M569_15079</name>
</gene>
<evidence type="ECO:0000313" key="4">
    <source>
        <dbReference type="Proteomes" id="UP000015453"/>
    </source>
</evidence>
<accession>S8BZ66</accession>
<feature type="domain" description="Protein ENHANCED DISEASE RESISTANCE 2 C-terminal" evidence="2">
    <location>
        <begin position="236"/>
        <end position="477"/>
    </location>
</feature>
<dbReference type="Pfam" id="PF07059">
    <property type="entry name" value="EDR2_C"/>
    <property type="match status" value="1"/>
</dbReference>
<keyword evidence="4" id="KW-1185">Reference proteome</keyword>
<comment type="caution">
    <text evidence="3">The sequence shown here is derived from an EMBL/GenBank/DDBJ whole genome shotgun (WGS) entry which is preliminary data.</text>
</comment>
<dbReference type="PANTHER" id="PTHR31558:SF3">
    <property type="entry name" value="CW14 PROTEIN"/>
    <property type="match status" value="1"/>
</dbReference>
<organism evidence="3 4">
    <name type="scientific">Genlisea aurea</name>
    <dbReference type="NCBI Taxonomy" id="192259"/>
    <lineage>
        <taxon>Eukaryota</taxon>
        <taxon>Viridiplantae</taxon>
        <taxon>Streptophyta</taxon>
        <taxon>Embryophyta</taxon>
        <taxon>Tracheophyta</taxon>
        <taxon>Spermatophyta</taxon>
        <taxon>Magnoliopsida</taxon>
        <taxon>eudicotyledons</taxon>
        <taxon>Gunneridae</taxon>
        <taxon>Pentapetalae</taxon>
        <taxon>asterids</taxon>
        <taxon>lamiids</taxon>
        <taxon>Lamiales</taxon>
        <taxon>Lentibulariaceae</taxon>
        <taxon>Genlisea</taxon>
    </lineage>
</organism>
<protein>
    <recommendedName>
        <fullName evidence="2">Protein ENHANCED DISEASE RESISTANCE 2 C-terminal domain-containing protein</fullName>
    </recommendedName>
</protein>
<dbReference type="AlphaFoldDB" id="S8BZ66"/>
<feature type="compositionally biased region" description="Basic residues" evidence="1">
    <location>
        <begin position="18"/>
        <end position="34"/>
    </location>
</feature>
<dbReference type="InterPro" id="IPR009769">
    <property type="entry name" value="EDR2_C"/>
</dbReference>
<dbReference type="EMBL" id="AUSU01008128">
    <property type="protein sequence ID" value="EPS59724.1"/>
    <property type="molecule type" value="Genomic_DNA"/>
</dbReference>
<dbReference type="Proteomes" id="UP000015453">
    <property type="component" value="Unassembled WGS sequence"/>
</dbReference>
<name>S8BZ66_9LAMI</name>
<sequence>MGTCVSRQRNCADGKLGGSKRKKIKCRRRRKGLSKRAPSFLSDRSSERVEKLAPLPENRSFTGPTFQGNEDEAWFESAVYLESDWSDEDFQSIPDGMYESHAQTGVDGEFSSVRNSFSGSCESSLATDAKQHVYLDEISETSGGGDGDDSALNNCGIIPNNCLPCLASAVNNNAVDKRRSLTSSPPVKKSSLKLSFRWKEGHPTAALFASKMLLEKPIAGSQVPFCPSGKRVPDSWSVVEPGTFKVRGVNYLRDRRKELAPNTAAYYPFGVDVFLSQRKINHIARFVELPPVDSSEKLPPLLIVNVQIPIYPAAFFQGETDGEGISFVLYFKLSESYAEDLPAHFQDHIRKVIEDEAEKVKSFRSDSAVAFRERVKVLGRVANVDDLPMSTAERKLMQAYNEKPVLSRPQHEFYPGGNYLEMDLDMHRFGYISRKGFETFLDRLKLCVLDVGLTIQGNKAEELPEHLLCCVRLNQIDFVNYHLLHTPPEE</sequence>
<reference evidence="3 4" key="1">
    <citation type="journal article" date="2013" name="BMC Genomics">
        <title>The miniature genome of a carnivorous plant Genlisea aurea contains a low number of genes and short non-coding sequences.</title>
        <authorList>
            <person name="Leushkin E.V."/>
            <person name="Sutormin R.A."/>
            <person name="Nabieva E.R."/>
            <person name="Penin A.A."/>
            <person name="Kondrashov A.S."/>
            <person name="Logacheva M.D."/>
        </authorList>
    </citation>
    <scope>NUCLEOTIDE SEQUENCE [LARGE SCALE GENOMIC DNA]</scope>
</reference>
<dbReference type="PANTHER" id="PTHR31558">
    <property type="entry name" value="CW14 PROTEIN"/>
    <property type="match status" value="1"/>
</dbReference>
<feature type="region of interest" description="Disordered" evidence="1">
    <location>
        <begin position="11"/>
        <end position="67"/>
    </location>
</feature>
<dbReference type="OrthoDB" id="9970435at2759"/>
<evidence type="ECO:0000256" key="1">
    <source>
        <dbReference type="SAM" id="MobiDB-lite"/>
    </source>
</evidence>
<feature type="non-terminal residue" evidence="3">
    <location>
        <position position="490"/>
    </location>
</feature>